<comment type="similarity">
    <text evidence="2">Belongs to the pterin-4-alpha-carbinolamine dehydratase family.</text>
</comment>
<dbReference type="GO" id="GO:0008124">
    <property type="term" value="F:4-alpha-hydroxytetrahydrobiopterin dehydratase activity"/>
    <property type="evidence" value="ECO:0007669"/>
    <property type="project" value="UniProtKB-EC"/>
</dbReference>
<keyword evidence="5" id="KW-0456">Lyase</keyword>
<dbReference type="InterPro" id="IPR001533">
    <property type="entry name" value="Pterin_deHydtase"/>
</dbReference>
<protein>
    <recommendedName>
        <fullName evidence="4">Putative pterin-4-alpha-carbinolamine dehydratase</fullName>
        <ecNumber evidence="3">4.2.1.96</ecNumber>
    </recommendedName>
</protein>
<dbReference type="AlphaFoldDB" id="A0A191WGT1"/>
<evidence type="ECO:0000313" key="7">
    <source>
        <dbReference type="Proteomes" id="UP000078437"/>
    </source>
</evidence>
<evidence type="ECO:0000256" key="4">
    <source>
        <dbReference type="ARBA" id="ARBA00021735"/>
    </source>
</evidence>
<reference evidence="7" key="2">
    <citation type="submission" date="2016-01" db="EMBL/GenBank/DDBJ databases">
        <title>Complete genome sequence of Agromyces aureus AR33T and comparison with related organisms.</title>
        <authorList>
            <person name="Corretto E."/>
            <person name="Antonielli L."/>
            <person name="Sessitsch A."/>
            <person name="Brader G."/>
        </authorList>
    </citation>
    <scope>NUCLEOTIDE SEQUENCE [LARGE SCALE GENOMIC DNA]</scope>
    <source>
        <strain evidence="7">AR33</strain>
    </source>
</reference>
<gene>
    <name evidence="6" type="ORF">ATC03_12860</name>
</gene>
<dbReference type="InterPro" id="IPR036428">
    <property type="entry name" value="PCD_sf"/>
</dbReference>
<reference evidence="6 7" key="1">
    <citation type="journal article" date="2016" name="Int. J. Syst. Evol. Microbiol.">
        <title>Agromyces aureus sp. nov., isolated from the rhizosphere of Salix caprea L. grown in a heavy-metal-contaminated soil.</title>
        <authorList>
            <person name="Corretto E."/>
            <person name="Antonielli L."/>
            <person name="Sessitsch A."/>
            <person name="Compant S."/>
            <person name="Gorfer M."/>
            <person name="Kuffner M."/>
            <person name="Brader G."/>
        </authorList>
    </citation>
    <scope>NUCLEOTIDE SEQUENCE [LARGE SCALE GENOMIC DNA]</scope>
    <source>
        <strain evidence="6 7">AR33</strain>
    </source>
</reference>
<dbReference type="Gene3D" id="3.30.1360.20">
    <property type="entry name" value="Transcriptional coactivator/pterin dehydratase"/>
    <property type="match status" value="1"/>
</dbReference>
<dbReference type="EC" id="4.2.1.96" evidence="3"/>
<dbReference type="Proteomes" id="UP000078437">
    <property type="component" value="Chromosome"/>
</dbReference>
<dbReference type="EMBL" id="CP013979">
    <property type="protein sequence ID" value="ANJ27466.1"/>
    <property type="molecule type" value="Genomic_DNA"/>
</dbReference>
<comment type="catalytic activity">
    <reaction evidence="1">
        <text>(4aS,6R)-4a-hydroxy-L-erythro-5,6,7,8-tetrahydrobiopterin = (6R)-L-erythro-6,7-dihydrobiopterin + H2O</text>
        <dbReference type="Rhea" id="RHEA:11920"/>
        <dbReference type="ChEBI" id="CHEBI:15377"/>
        <dbReference type="ChEBI" id="CHEBI:15642"/>
        <dbReference type="ChEBI" id="CHEBI:43120"/>
        <dbReference type="EC" id="4.2.1.96"/>
    </reaction>
</comment>
<dbReference type="SUPFAM" id="SSF55248">
    <property type="entry name" value="PCD-like"/>
    <property type="match status" value="1"/>
</dbReference>
<evidence type="ECO:0000313" key="6">
    <source>
        <dbReference type="EMBL" id="ANJ27466.1"/>
    </source>
</evidence>
<evidence type="ECO:0000256" key="2">
    <source>
        <dbReference type="ARBA" id="ARBA00006472"/>
    </source>
</evidence>
<dbReference type="RefSeq" id="WP_067877738.1">
    <property type="nucleotide sequence ID" value="NZ_CP013979.1"/>
</dbReference>
<organism evidence="6 7">
    <name type="scientific">Agromyces aureus</name>
    <dbReference type="NCBI Taxonomy" id="453304"/>
    <lineage>
        <taxon>Bacteria</taxon>
        <taxon>Bacillati</taxon>
        <taxon>Actinomycetota</taxon>
        <taxon>Actinomycetes</taxon>
        <taxon>Micrococcales</taxon>
        <taxon>Microbacteriaceae</taxon>
        <taxon>Agromyces</taxon>
    </lineage>
</organism>
<dbReference type="OrthoDB" id="15077at2"/>
<sequence length="103" mass="10533">MDPQRILTPAETADALGGTAFAHVGERLEGAYVTADFASAVRLLDAVAVAADELDHHPDVTVGWGAIAFDLSSHDAGGVTSRDLALVGLIQAIADAQGARPRG</sequence>
<dbReference type="KEGG" id="agy:ATC03_12860"/>
<dbReference type="CDD" id="cd00488">
    <property type="entry name" value="PCD_DCoH"/>
    <property type="match status" value="1"/>
</dbReference>
<dbReference type="STRING" id="453304.ATC03_12860"/>
<dbReference type="Pfam" id="PF01329">
    <property type="entry name" value="Pterin_4a"/>
    <property type="match status" value="1"/>
</dbReference>
<accession>A0A191WGT1</accession>
<proteinExistence type="inferred from homology"/>
<name>A0A191WGT1_9MICO</name>
<evidence type="ECO:0000256" key="1">
    <source>
        <dbReference type="ARBA" id="ARBA00001554"/>
    </source>
</evidence>
<dbReference type="GO" id="GO:0006729">
    <property type="term" value="P:tetrahydrobiopterin biosynthetic process"/>
    <property type="evidence" value="ECO:0007669"/>
    <property type="project" value="InterPro"/>
</dbReference>
<evidence type="ECO:0000256" key="5">
    <source>
        <dbReference type="ARBA" id="ARBA00023239"/>
    </source>
</evidence>
<evidence type="ECO:0000256" key="3">
    <source>
        <dbReference type="ARBA" id="ARBA00013252"/>
    </source>
</evidence>
<keyword evidence="7" id="KW-1185">Reference proteome</keyword>